<dbReference type="UniPathway" id="UPA00288">
    <property type="reaction ID" value="UER01023"/>
</dbReference>
<evidence type="ECO:0000256" key="5">
    <source>
        <dbReference type="ARBA" id="ARBA00022490"/>
    </source>
</evidence>
<comment type="subunit">
    <text evidence="4 9">Homodimer.</text>
</comment>
<dbReference type="EC" id="2.1.2.1" evidence="9"/>
<dbReference type="GO" id="GO:0035999">
    <property type="term" value="P:tetrahydrofolate interconversion"/>
    <property type="evidence" value="ECO:0007669"/>
    <property type="project" value="UniProtKB-UniRule"/>
</dbReference>
<dbReference type="Gene3D" id="3.40.640.10">
    <property type="entry name" value="Type I PLP-dependent aspartate aminotransferase-like (Major domain)"/>
    <property type="match status" value="1"/>
</dbReference>
<dbReference type="PROSITE" id="PS00096">
    <property type="entry name" value="SHMT"/>
    <property type="match status" value="1"/>
</dbReference>
<evidence type="ECO:0000256" key="10">
    <source>
        <dbReference type="PIRSR" id="PIRSR000412-50"/>
    </source>
</evidence>
<evidence type="ECO:0000256" key="8">
    <source>
        <dbReference type="ARBA" id="ARBA00022898"/>
    </source>
</evidence>
<evidence type="ECO:0000256" key="3">
    <source>
        <dbReference type="ARBA" id="ARBA00006376"/>
    </source>
</evidence>
<comment type="similarity">
    <text evidence="3 9">Belongs to the SHMT family.</text>
</comment>
<dbReference type="NCBIfam" id="NF000586">
    <property type="entry name" value="PRK00011.1"/>
    <property type="match status" value="1"/>
</dbReference>
<keyword evidence="5 9" id="KW-0963">Cytoplasm</keyword>
<protein>
    <recommendedName>
        <fullName evidence="9">Serine hydroxymethyltransferase</fullName>
        <shortName evidence="9">SHMT</shortName>
        <shortName evidence="9">Serine methylase</shortName>
        <ecNumber evidence="9">2.1.2.1</ecNumber>
    </recommendedName>
</protein>
<evidence type="ECO:0000256" key="2">
    <source>
        <dbReference type="ARBA" id="ARBA00004496"/>
    </source>
</evidence>
<keyword evidence="9" id="KW-0028">Amino-acid biosynthesis</keyword>
<keyword evidence="7 9" id="KW-0808">Transferase</keyword>
<evidence type="ECO:0000256" key="1">
    <source>
        <dbReference type="ARBA" id="ARBA00001933"/>
    </source>
</evidence>
<dbReference type="OrthoDB" id="9803846at2"/>
<dbReference type="FunFam" id="3.40.640.10:FF:000001">
    <property type="entry name" value="Serine hydroxymethyltransferase"/>
    <property type="match status" value="1"/>
</dbReference>
<feature type="modified residue" description="N6-(pyridoxal phosphate)lysine" evidence="9 10">
    <location>
        <position position="237"/>
    </location>
</feature>
<dbReference type="UniPathway" id="UPA00193"/>
<comment type="caution">
    <text evidence="9">Lacks conserved residue(s) required for the propagation of feature annotation.</text>
</comment>
<gene>
    <name evidence="9 12" type="primary">glyA</name>
    <name evidence="12" type="ORF">COMA2_230029</name>
</gene>
<comment type="cofactor">
    <cofactor evidence="1 9 10">
        <name>pyridoxal 5'-phosphate</name>
        <dbReference type="ChEBI" id="CHEBI:597326"/>
    </cofactor>
</comment>
<keyword evidence="6 9" id="KW-0554">One-carbon metabolism</keyword>
<evidence type="ECO:0000256" key="4">
    <source>
        <dbReference type="ARBA" id="ARBA00011738"/>
    </source>
</evidence>
<reference evidence="13" key="1">
    <citation type="submission" date="2015-10" db="EMBL/GenBank/DDBJ databases">
        <authorList>
            <person name="Luecker S."/>
            <person name="Luecker S."/>
        </authorList>
    </citation>
    <scope>NUCLEOTIDE SEQUENCE [LARGE SCALE GENOMIC DNA]</scope>
</reference>
<feature type="site" description="Plays an important role in substrate specificity" evidence="9">
    <location>
        <position position="236"/>
    </location>
</feature>
<keyword evidence="8 9" id="KW-0663">Pyridoxal phosphate</keyword>
<dbReference type="PANTHER" id="PTHR11680:SF35">
    <property type="entry name" value="SERINE HYDROXYMETHYLTRANSFERASE 1"/>
    <property type="match status" value="1"/>
</dbReference>
<dbReference type="InterPro" id="IPR015424">
    <property type="entry name" value="PyrdxlP-dep_Trfase"/>
</dbReference>
<dbReference type="PANTHER" id="PTHR11680">
    <property type="entry name" value="SERINE HYDROXYMETHYLTRANSFERASE"/>
    <property type="match status" value="1"/>
</dbReference>
<dbReference type="InterPro" id="IPR015421">
    <property type="entry name" value="PyrdxlP-dep_Trfase_major"/>
</dbReference>
<name>A0A0S4LIE1_9BACT</name>
<dbReference type="InterPro" id="IPR049943">
    <property type="entry name" value="Ser_HO-MeTrfase-like"/>
</dbReference>
<comment type="function">
    <text evidence="9">Catalyzes the reversible interconversion of serine and glycine with tetrahydrofolate (THF) serving as the one-carbon carrier. This reaction serves as the major source of one-carbon groups required for the biosynthesis of purines, thymidylate, methionine, and other important biomolecules. Also exhibits THF-independent aldolase activity toward beta-hydroxyamino acids, producing glycine and aldehydes, via a retro-aldol mechanism.</text>
</comment>
<dbReference type="EMBL" id="CZPZ01000016">
    <property type="protein sequence ID" value="CUS36429.1"/>
    <property type="molecule type" value="Genomic_DNA"/>
</dbReference>
<dbReference type="GO" id="GO:0008168">
    <property type="term" value="F:methyltransferase activity"/>
    <property type="evidence" value="ECO:0007669"/>
    <property type="project" value="UniProtKB-KW"/>
</dbReference>
<dbReference type="CDD" id="cd00378">
    <property type="entry name" value="SHMT"/>
    <property type="match status" value="1"/>
</dbReference>
<dbReference type="SUPFAM" id="SSF53383">
    <property type="entry name" value="PLP-dependent transferases"/>
    <property type="match status" value="1"/>
</dbReference>
<dbReference type="GO" id="GO:0030170">
    <property type="term" value="F:pyridoxal phosphate binding"/>
    <property type="evidence" value="ECO:0007669"/>
    <property type="project" value="UniProtKB-UniRule"/>
</dbReference>
<dbReference type="PIRSF" id="PIRSF000412">
    <property type="entry name" value="SHMT"/>
    <property type="match status" value="1"/>
</dbReference>
<feature type="binding site" evidence="9">
    <location>
        <begin position="132"/>
        <end position="134"/>
    </location>
    <ligand>
        <name>(6S)-5,6,7,8-tetrahydrofolate</name>
        <dbReference type="ChEBI" id="CHEBI:57453"/>
    </ligand>
</feature>
<dbReference type="InterPro" id="IPR039429">
    <property type="entry name" value="SHMT-like_dom"/>
</dbReference>
<feature type="domain" description="Serine hydroxymethyltransferase-like" evidence="11">
    <location>
        <begin position="15"/>
        <end position="390"/>
    </location>
</feature>
<evidence type="ECO:0000256" key="9">
    <source>
        <dbReference type="HAMAP-Rule" id="MF_00051"/>
    </source>
</evidence>
<keyword evidence="13" id="KW-1185">Reference proteome</keyword>
<dbReference type="Proteomes" id="UP000198736">
    <property type="component" value="Unassembled WGS sequence"/>
</dbReference>
<dbReference type="InterPro" id="IPR015422">
    <property type="entry name" value="PyrdxlP-dep_Trfase_small"/>
</dbReference>
<dbReference type="AlphaFoldDB" id="A0A0S4LIE1"/>
<dbReference type="HAMAP" id="MF_00051">
    <property type="entry name" value="SHMT"/>
    <property type="match status" value="1"/>
</dbReference>
<comment type="pathway">
    <text evidence="9">One-carbon metabolism; tetrahydrofolate interconversion.</text>
</comment>
<dbReference type="GO" id="GO:0019264">
    <property type="term" value="P:glycine biosynthetic process from serine"/>
    <property type="evidence" value="ECO:0007669"/>
    <property type="project" value="UniProtKB-UniRule"/>
</dbReference>
<dbReference type="Gene3D" id="3.90.1150.10">
    <property type="entry name" value="Aspartate Aminotransferase, domain 1"/>
    <property type="match status" value="1"/>
</dbReference>
<organism evidence="12 13">
    <name type="scientific">Candidatus Nitrospira nitrificans</name>
    <dbReference type="NCBI Taxonomy" id="1742973"/>
    <lineage>
        <taxon>Bacteria</taxon>
        <taxon>Pseudomonadati</taxon>
        <taxon>Nitrospirota</taxon>
        <taxon>Nitrospiria</taxon>
        <taxon>Nitrospirales</taxon>
        <taxon>Nitrospiraceae</taxon>
        <taxon>Nitrospira</taxon>
    </lineage>
</organism>
<dbReference type="GO" id="GO:0032259">
    <property type="term" value="P:methylation"/>
    <property type="evidence" value="ECO:0007669"/>
    <property type="project" value="UniProtKB-KW"/>
</dbReference>
<evidence type="ECO:0000256" key="7">
    <source>
        <dbReference type="ARBA" id="ARBA00022679"/>
    </source>
</evidence>
<dbReference type="GO" id="GO:0005829">
    <property type="term" value="C:cytosol"/>
    <property type="evidence" value="ECO:0007669"/>
    <property type="project" value="TreeGrafter"/>
</dbReference>
<comment type="pathway">
    <text evidence="9">Amino-acid biosynthesis; glycine biosynthesis; glycine from L-serine: step 1/1.</text>
</comment>
<dbReference type="GO" id="GO:0004372">
    <property type="term" value="F:glycine hydroxymethyltransferase activity"/>
    <property type="evidence" value="ECO:0007669"/>
    <property type="project" value="UniProtKB-UniRule"/>
</dbReference>
<keyword evidence="12" id="KW-0489">Methyltransferase</keyword>
<comment type="catalytic activity">
    <reaction evidence="9">
        <text>(6R)-5,10-methylene-5,6,7,8-tetrahydrofolate + glycine + H2O = (6S)-5,6,7,8-tetrahydrofolate + L-serine</text>
        <dbReference type="Rhea" id="RHEA:15481"/>
        <dbReference type="ChEBI" id="CHEBI:15377"/>
        <dbReference type="ChEBI" id="CHEBI:15636"/>
        <dbReference type="ChEBI" id="CHEBI:33384"/>
        <dbReference type="ChEBI" id="CHEBI:57305"/>
        <dbReference type="ChEBI" id="CHEBI:57453"/>
        <dbReference type="EC" id="2.1.2.1"/>
    </reaction>
</comment>
<comment type="subcellular location">
    <subcellularLocation>
        <location evidence="2 9">Cytoplasm</location>
    </subcellularLocation>
</comment>
<dbReference type="Pfam" id="PF00464">
    <property type="entry name" value="SHMT"/>
    <property type="match status" value="1"/>
</dbReference>
<evidence type="ECO:0000259" key="11">
    <source>
        <dbReference type="Pfam" id="PF00464"/>
    </source>
</evidence>
<dbReference type="InterPro" id="IPR001085">
    <property type="entry name" value="Ser_HO-MeTrfase"/>
</dbReference>
<feature type="binding site" evidence="9">
    <location>
        <position position="128"/>
    </location>
    <ligand>
        <name>(6S)-5,6,7,8-tetrahydrofolate</name>
        <dbReference type="ChEBI" id="CHEBI:57453"/>
    </ligand>
</feature>
<evidence type="ECO:0000313" key="13">
    <source>
        <dbReference type="Proteomes" id="UP000198736"/>
    </source>
</evidence>
<proteinExistence type="inferred from homology"/>
<evidence type="ECO:0000313" key="12">
    <source>
        <dbReference type="EMBL" id="CUS36429.1"/>
    </source>
</evidence>
<accession>A0A0S4LIE1</accession>
<dbReference type="InterPro" id="IPR019798">
    <property type="entry name" value="Ser_HO-MeTrfase_PLP_BS"/>
</dbReference>
<evidence type="ECO:0000256" key="6">
    <source>
        <dbReference type="ARBA" id="ARBA00022563"/>
    </source>
</evidence>
<dbReference type="STRING" id="1742973.COMA2_230029"/>
<sequence>MEKMNSYALGSWDALKAADPEVCAAIEAEEIRQREKLLLIASENFASPAVLAAQGSLLTNKYAEGYPGKRYYGGCQHADAVENLAIQRCKEIFGAEHVNVQPHSGSQANMAAYLSVLKAGDTILGMDLAQGGHLTHGSKVNFSGILFRVFSYGVDRQTERIDYDAVQKVAEECRPRMIVVGASAYARVLDFPRFQQIAKSVGAYLLVDIAHIAGLIAAGLHPNPVPYADFVTTTTHKTLRGPRGGVTMCRAEHAKGVDKLVFPGLQGGPLMHVIAAKAVAFKEALSPGFKRYQQQVLTNAKALAQEFVDRGYKIVSGGTDTHLMLLNLANKGITGKEADAALDAAGIIVNKNAVPYDEKPPAVASGIRLGSPIVSTRGMREAEMKQIVDLVDRVLRHRQEPAILEEVRAQAKALCARFPIFHPY</sequence>
<feature type="binding site" evidence="9">
    <location>
        <position position="252"/>
    </location>
    <ligand>
        <name>(6S)-5,6,7,8-tetrahydrofolate</name>
        <dbReference type="ChEBI" id="CHEBI:57453"/>
    </ligand>
</feature>